<feature type="transmembrane region" description="Helical" evidence="1">
    <location>
        <begin position="74"/>
        <end position="95"/>
    </location>
</feature>
<dbReference type="RefSeq" id="WP_036313812.1">
    <property type="nucleotide sequence ID" value="NZ_CP031421.1"/>
</dbReference>
<keyword evidence="3" id="KW-1185">Reference proteome</keyword>
<dbReference type="Proteomes" id="UP000024001">
    <property type="component" value="Unassembled WGS sequence"/>
</dbReference>
<protein>
    <submittedName>
        <fullName evidence="2">Uncharacterized protein</fullName>
    </submittedName>
</protein>
<dbReference type="KEGG" id="moo:BWL13_00978"/>
<dbReference type="AlphaFoldDB" id="A0A031FLB1"/>
<reference evidence="2 3" key="1">
    <citation type="submission" date="2014-03" db="EMBL/GenBank/DDBJ databases">
        <title>Draft Genome Sequences of 13 Willow Endophytes.</title>
        <authorList>
            <person name="Gan H.Y."/>
            <person name="Gan H.M."/>
            <person name="Savka M.A."/>
            <person name="Hudson A.O."/>
        </authorList>
    </citation>
    <scope>NUCLEOTIDE SEQUENCE [LARGE SCALE GENOMIC DNA]</scope>
    <source>
        <strain evidence="2 3">RIT293</strain>
    </source>
</reference>
<gene>
    <name evidence="2" type="ORF">BW34_02838</name>
</gene>
<keyword evidence="1" id="KW-0812">Transmembrane</keyword>
<evidence type="ECO:0000256" key="1">
    <source>
        <dbReference type="SAM" id="Phobius"/>
    </source>
</evidence>
<feature type="transmembrane region" description="Helical" evidence="1">
    <location>
        <begin position="165"/>
        <end position="185"/>
    </location>
</feature>
<feature type="transmembrane region" description="Helical" evidence="1">
    <location>
        <begin position="29"/>
        <end position="62"/>
    </location>
</feature>
<comment type="caution">
    <text evidence="2">The sequence shown here is derived from an EMBL/GenBank/DDBJ whole genome shotgun (WGS) entry which is preliminary data.</text>
</comment>
<name>A0A031FLB1_9MICO</name>
<organism evidence="2 3">
    <name type="scientific">Microbacterium oleivorans</name>
    <dbReference type="NCBI Taxonomy" id="273677"/>
    <lineage>
        <taxon>Bacteria</taxon>
        <taxon>Bacillati</taxon>
        <taxon>Actinomycetota</taxon>
        <taxon>Actinomycetes</taxon>
        <taxon>Micrococcales</taxon>
        <taxon>Microbacteriaceae</taxon>
        <taxon>Microbacterium</taxon>
    </lineage>
</organism>
<accession>A0A031FLB1</accession>
<evidence type="ECO:0000313" key="2">
    <source>
        <dbReference type="EMBL" id="EZP25383.1"/>
    </source>
</evidence>
<evidence type="ECO:0000313" key="3">
    <source>
        <dbReference type="Proteomes" id="UP000024001"/>
    </source>
</evidence>
<dbReference type="eggNOG" id="ENOG50334AN">
    <property type="taxonomic scope" value="Bacteria"/>
</dbReference>
<sequence>MIGAGIVLLAVGLADLIRLHVSGRRRGAIYVLAVLAVVIGAAGADAAVWAFVAAGVSALWILATRGSTGGRSGLWPLVGVALVTVGAVAFVGVRADQGPLGAVWPVGSPLGAVSLDVGVFVGGALVFLTESGNVVVRSALRGGDVAVDAPTVLKGGRLIGPLERVLVFALTVTGAFTLLAAVLAAKGIVRFPEISRDTDLGTRAEYFLIGSLVSWATALGAAFLLWWGTSA</sequence>
<keyword evidence="1" id="KW-0472">Membrane</keyword>
<proteinExistence type="predicted"/>
<dbReference type="EMBL" id="JFYO01000011">
    <property type="protein sequence ID" value="EZP25383.1"/>
    <property type="molecule type" value="Genomic_DNA"/>
</dbReference>
<dbReference type="PATRIC" id="fig|273677.3.peg.2809"/>
<dbReference type="OrthoDB" id="4715924at2"/>
<feature type="transmembrane region" description="Helical" evidence="1">
    <location>
        <begin position="206"/>
        <end position="227"/>
    </location>
</feature>
<dbReference type="GeneID" id="91431380"/>
<keyword evidence="1" id="KW-1133">Transmembrane helix</keyword>